<evidence type="ECO:0000313" key="1">
    <source>
        <dbReference type="EMBL" id="KFD69146.1"/>
    </source>
</evidence>
<reference evidence="1" key="1">
    <citation type="journal article" date="2014" name="Nat. Genet.">
        <title>Genome and transcriptome of the porcine whipworm Trichuris suis.</title>
        <authorList>
            <person name="Jex A.R."/>
            <person name="Nejsum P."/>
            <person name="Schwarz E.M."/>
            <person name="Hu L."/>
            <person name="Young N.D."/>
            <person name="Hall R.S."/>
            <person name="Korhonen P.K."/>
            <person name="Liao S."/>
            <person name="Thamsborg S."/>
            <person name="Xia J."/>
            <person name="Xu P."/>
            <person name="Wang S."/>
            <person name="Scheerlinck J.P."/>
            <person name="Hofmann A."/>
            <person name="Sternberg P.W."/>
            <person name="Wang J."/>
            <person name="Gasser R.B."/>
        </authorList>
    </citation>
    <scope>NUCLEOTIDE SEQUENCE [LARGE SCALE GENOMIC DNA]</scope>
    <source>
        <strain evidence="1">DCEP-RM93F</strain>
    </source>
</reference>
<sequence>MRNIFASSPSFNFGETESWKVVFPKPCVEISAFQTATMDGKSWRQKIPTVPPGNGSARASAFFHLNTQQSSGGDKYINGGCHCKSFERPGGLHNRANFVLPVQVQLSLAGNWSHL</sequence>
<proteinExistence type="predicted"/>
<protein>
    <submittedName>
        <fullName evidence="1">Uncharacterized protein</fullName>
    </submittedName>
</protein>
<dbReference type="EMBL" id="KL367498">
    <property type="protein sequence ID" value="KFD69146.1"/>
    <property type="molecule type" value="Genomic_DNA"/>
</dbReference>
<dbReference type="Proteomes" id="UP000030758">
    <property type="component" value="Unassembled WGS sequence"/>
</dbReference>
<dbReference type="AlphaFoldDB" id="A0A085NI50"/>
<gene>
    <name evidence="1" type="ORF">M514_18723</name>
</gene>
<accession>A0A085NI50</accession>
<name>A0A085NI50_9BILA</name>
<organism evidence="1">
    <name type="scientific">Trichuris suis</name>
    <name type="common">pig whipworm</name>
    <dbReference type="NCBI Taxonomy" id="68888"/>
    <lineage>
        <taxon>Eukaryota</taxon>
        <taxon>Metazoa</taxon>
        <taxon>Ecdysozoa</taxon>
        <taxon>Nematoda</taxon>
        <taxon>Enoplea</taxon>
        <taxon>Dorylaimia</taxon>
        <taxon>Trichinellida</taxon>
        <taxon>Trichuridae</taxon>
        <taxon>Trichuris</taxon>
    </lineage>
</organism>